<feature type="transmembrane region" description="Helical" evidence="5">
    <location>
        <begin position="67"/>
        <end position="89"/>
    </location>
</feature>
<dbReference type="HOGENOM" id="CLU_622178_0_0_4"/>
<feature type="domain" description="O-antigen ligase-related" evidence="6">
    <location>
        <begin position="199"/>
        <end position="364"/>
    </location>
</feature>
<dbReference type="InterPro" id="IPR007016">
    <property type="entry name" value="O-antigen_ligase-rel_domated"/>
</dbReference>
<keyword evidence="2 5" id="KW-0812">Transmembrane</keyword>
<organism evidence="7">
    <name type="scientific">Dechloromonas aromatica (strain RCB)</name>
    <dbReference type="NCBI Taxonomy" id="159087"/>
    <lineage>
        <taxon>Bacteria</taxon>
        <taxon>Pseudomonadati</taxon>
        <taxon>Pseudomonadota</taxon>
        <taxon>Betaproteobacteria</taxon>
        <taxon>Rhodocyclales</taxon>
        <taxon>Azonexaceae</taxon>
        <taxon>Dechloromonas</taxon>
    </lineage>
</organism>
<accession>Q47JR1</accession>
<protein>
    <submittedName>
        <fullName evidence="7">O-antigen polymerase</fullName>
    </submittedName>
</protein>
<dbReference type="eggNOG" id="COG3307">
    <property type="taxonomic scope" value="Bacteria"/>
</dbReference>
<evidence type="ECO:0000259" key="6">
    <source>
        <dbReference type="Pfam" id="PF04932"/>
    </source>
</evidence>
<gene>
    <name evidence="7" type="ordered locus">Daro_0161</name>
</gene>
<evidence type="ECO:0000256" key="3">
    <source>
        <dbReference type="ARBA" id="ARBA00022989"/>
    </source>
</evidence>
<sequence>MSGAAETIAGKPDRLVQLALGMWWGLLFIQPFEKFVAVKYLLMVGLIVLAIPLALRAEIRQRLRSRNILLGLGMAIVIWCMTVSAASPYAADSLHSLSRDLLLQAELLLVGCLLVNSASQARTALWMIMAGFAAVSVLSGFEVGSYLAGHALSEGQIPRSHRSFWGGYATMASFCLPLIIAFAVSTAADLRQRLLLGVLVVLGVVLTGLYGSRSPLLVVAISVIVLFALLRAWKALAAVFLVMALGAGWVASQSNLGYLEKYRSLAQTDTYVTNQGLSLRLDVWSGVVELIEARPLLGYGYGWKKLAWAINDGGYAERWKANDPGKAAYFLGEEEQASYGKVNPHNYFLQVAFEIGIPGLLLVLAFWLAVFWQGLKGLVRGPVEYRRLRVVILTTLLAYLLSNLANGFWVGGLANMACALVGILVGLAISEQPAPAVEKQ</sequence>
<dbReference type="Pfam" id="PF04932">
    <property type="entry name" value="Wzy_C"/>
    <property type="match status" value="1"/>
</dbReference>
<feature type="transmembrane region" description="Helical" evidence="5">
    <location>
        <begin position="38"/>
        <end position="55"/>
    </location>
</feature>
<keyword evidence="3 5" id="KW-1133">Transmembrane helix</keyword>
<evidence type="ECO:0000256" key="4">
    <source>
        <dbReference type="ARBA" id="ARBA00023136"/>
    </source>
</evidence>
<keyword evidence="4 5" id="KW-0472">Membrane</keyword>
<feature type="transmembrane region" description="Helical" evidence="5">
    <location>
        <begin position="384"/>
        <end position="402"/>
    </location>
</feature>
<evidence type="ECO:0000256" key="5">
    <source>
        <dbReference type="SAM" id="Phobius"/>
    </source>
</evidence>
<comment type="subcellular location">
    <subcellularLocation>
        <location evidence="1">Membrane</location>
        <topology evidence="1">Multi-pass membrane protein</topology>
    </subcellularLocation>
</comment>
<evidence type="ECO:0000313" key="7">
    <source>
        <dbReference type="EMBL" id="AAZ44920.1"/>
    </source>
</evidence>
<dbReference type="AlphaFoldDB" id="Q47JR1"/>
<dbReference type="GO" id="GO:0016020">
    <property type="term" value="C:membrane"/>
    <property type="evidence" value="ECO:0007669"/>
    <property type="project" value="UniProtKB-SubCell"/>
</dbReference>
<dbReference type="EMBL" id="CP000089">
    <property type="protein sequence ID" value="AAZ44920.1"/>
    <property type="molecule type" value="Genomic_DNA"/>
</dbReference>
<feature type="transmembrane region" description="Helical" evidence="5">
    <location>
        <begin position="168"/>
        <end position="187"/>
    </location>
</feature>
<proteinExistence type="predicted"/>
<dbReference type="InterPro" id="IPR051533">
    <property type="entry name" value="WaaL-like"/>
</dbReference>
<feature type="transmembrane region" description="Helical" evidence="5">
    <location>
        <begin position="240"/>
        <end position="259"/>
    </location>
</feature>
<name>Q47JR1_DECAR</name>
<feature type="transmembrane region" description="Helical" evidence="5">
    <location>
        <begin position="101"/>
        <end position="118"/>
    </location>
</feature>
<evidence type="ECO:0000256" key="1">
    <source>
        <dbReference type="ARBA" id="ARBA00004141"/>
    </source>
</evidence>
<feature type="transmembrane region" description="Helical" evidence="5">
    <location>
        <begin position="194"/>
        <end position="210"/>
    </location>
</feature>
<reference evidence="7" key="1">
    <citation type="submission" date="2005-08" db="EMBL/GenBank/DDBJ databases">
        <title>Complete sequence of Dechloromonas aromatica RCB.</title>
        <authorList>
            <person name="Salinero K.K."/>
            <person name="Copeland A."/>
            <person name="Lucas S."/>
            <person name="Lapidus A."/>
            <person name="Barry K."/>
            <person name="Detter J.C."/>
            <person name="Glavina T."/>
            <person name="Hammon N."/>
            <person name="Israni S."/>
            <person name="Pitluck S."/>
            <person name="Di Bartolo G."/>
            <person name="Trong S."/>
            <person name="Schmutz J."/>
            <person name="Larimer F."/>
            <person name="Land M."/>
            <person name="Ivanova N."/>
            <person name="Richardson P."/>
        </authorList>
    </citation>
    <scope>NUCLEOTIDE SEQUENCE</scope>
    <source>
        <strain evidence="7">RCB</strain>
    </source>
</reference>
<dbReference type="STRING" id="159087.Daro_0161"/>
<feature type="transmembrane region" description="Helical" evidence="5">
    <location>
        <begin position="347"/>
        <end position="372"/>
    </location>
</feature>
<dbReference type="KEGG" id="dar:Daro_0161"/>
<dbReference type="PANTHER" id="PTHR37422">
    <property type="entry name" value="TEICHURONIC ACID BIOSYNTHESIS PROTEIN TUAE"/>
    <property type="match status" value="1"/>
</dbReference>
<dbReference type="OrthoDB" id="9178062at2"/>
<dbReference type="PANTHER" id="PTHR37422:SF13">
    <property type="entry name" value="LIPOPOLYSACCHARIDE BIOSYNTHESIS PROTEIN PA4999-RELATED"/>
    <property type="match status" value="1"/>
</dbReference>
<feature type="transmembrane region" description="Helical" evidence="5">
    <location>
        <begin position="216"/>
        <end position="233"/>
    </location>
</feature>
<feature type="transmembrane region" description="Helical" evidence="5">
    <location>
        <begin position="125"/>
        <end position="148"/>
    </location>
</feature>
<feature type="transmembrane region" description="Helical" evidence="5">
    <location>
        <begin position="408"/>
        <end position="429"/>
    </location>
</feature>
<evidence type="ECO:0000256" key="2">
    <source>
        <dbReference type="ARBA" id="ARBA00022692"/>
    </source>
</evidence>